<evidence type="ECO:0000259" key="4">
    <source>
        <dbReference type="Pfam" id="PF14689"/>
    </source>
</evidence>
<dbReference type="Pfam" id="PF14689">
    <property type="entry name" value="SPOB_a"/>
    <property type="match status" value="1"/>
</dbReference>
<dbReference type="InterPro" id="IPR039506">
    <property type="entry name" value="SPOB_a"/>
</dbReference>
<dbReference type="AlphaFoldDB" id="A0A3N5BCR8"/>
<sequence>MKVEVEELLALLRLYRHDLMNDLQLVQGYASMNKHDLSKEKLDGLISKLREERTLQTLHAPQFVYWLIQLKLNERETRFEFEIESHDHSIGNYDEELVLDGKMLMDHLRNNLGSLAELHITLRVQYNQSWYIQYDVSRIDLLNNIDKLSKTNLEVKHNKEVTSFEFSYR</sequence>
<comment type="caution">
    <text evidence="5">The sequence shown here is derived from an EMBL/GenBank/DDBJ whole genome shotgun (WGS) entry which is preliminary data.</text>
</comment>
<reference evidence="5 6" key="1">
    <citation type="submission" date="2018-11" db="EMBL/GenBank/DDBJ databases">
        <title>Genomic Encyclopedia of Type Strains, Phase IV (KMG-IV): sequencing the most valuable type-strain genomes for metagenomic binning, comparative biology and taxonomic classification.</title>
        <authorList>
            <person name="Goeker M."/>
        </authorList>
    </citation>
    <scope>NUCLEOTIDE SEQUENCE [LARGE SCALE GENOMIC DNA]</scope>
    <source>
        <strain evidence="5 6">DSM 18090</strain>
    </source>
</reference>
<dbReference type="SUPFAM" id="SSF55890">
    <property type="entry name" value="Sporulation response regulatory protein Spo0B"/>
    <property type="match status" value="1"/>
</dbReference>
<keyword evidence="1" id="KW-0597">Phosphoprotein</keyword>
<dbReference type="Proteomes" id="UP000276443">
    <property type="component" value="Unassembled WGS sequence"/>
</dbReference>
<gene>
    <name evidence="5" type="ORF">EDC24_0384</name>
</gene>
<feature type="domain" description="SpoOB alpha-helical" evidence="4">
    <location>
        <begin position="4"/>
        <end position="54"/>
    </location>
</feature>
<keyword evidence="6" id="KW-1185">Reference proteome</keyword>
<protein>
    <submittedName>
        <fullName evidence="5">Sensor kinase SpoOB-type protein</fullName>
    </submittedName>
</protein>
<name>A0A3N5BCR8_9BACI</name>
<dbReference type="RefSeq" id="WP_124219226.1">
    <property type="nucleotide sequence ID" value="NZ_RKRF01000007.1"/>
</dbReference>
<dbReference type="GO" id="GO:0000155">
    <property type="term" value="F:phosphorelay sensor kinase activity"/>
    <property type="evidence" value="ECO:0007669"/>
    <property type="project" value="InterPro"/>
</dbReference>
<evidence type="ECO:0000256" key="1">
    <source>
        <dbReference type="ARBA" id="ARBA00022553"/>
    </source>
</evidence>
<evidence type="ECO:0000313" key="5">
    <source>
        <dbReference type="EMBL" id="RPF55506.1"/>
    </source>
</evidence>
<dbReference type="InterPro" id="IPR016120">
    <property type="entry name" value="Sig_transdc_His_kin_SpoOB"/>
</dbReference>
<dbReference type="OrthoDB" id="2375606at2"/>
<dbReference type="Gene3D" id="1.10.287.130">
    <property type="match status" value="1"/>
</dbReference>
<accession>A0A3N5BCR8</accession>
<evidence type="ECO:0000313" key="6">
    <source>
        <dbReference type="Proteomes" id="UP000276443"/>
    </source>
</evidence>
<evidence type="ECO:0000256" key="3">
    <source>
        <dbReference type="ARBA" id="ARBA00022777"/>
    </source>
</evidence>
<keyword evidence="2" id="KW-0808">Transferase</keyword>
<keyword evidence="3 5" id="KW-0418">Kinase</keyword>
<evidence type="ECO:0000256" key="2">
    <source>
        <dbReference type="ARBA" id="ARBA00022679"/>
    </source>
</evidence>
<organism evidence="5 6">
    <name type="scientific">Aquisalibacillus elongatus</name>
    <dbReference type="NCBI Taxonomy" id="485577"/>
    <lineage>
        <taxon>Bacteria</taxon>
        <taxon>Bacillati</taxon>
        <taxon>Bacillota</taxon>
        <taxon>Bacilli</taxon>
        <taxon>Bacillales</taxon>
        <taxon>Bacillaceae</taxon>
        <taxon>Aquisalibacillus</taxon>
    </lineage>
</organism>
<proteinExistence type="predicted"/>
<dbReference type="EMBL" id="RKRF01000007">
    <property type="protein sequence ID" value="RPF55506.1"/>
    <property type="molecule type" value="Genomic_DNA"/>
</dbReference>